<dbReference type="EMBL" id="JAXCEH010000004">
    <property type="protein sequence ID" value="MFA1554034.1"/>
    <property type="molecule type" value="Genomic_DNA"/>
</dbReference>
<evidence type="ECO:0000313" key="2">
    <source>
        <dbReference type="Proteomes" id="UP001569904"/>
    </source>
</evidence>
<comment type="caution">
    <text evidence="1">The sequence shown here is derived from an EMBL/GenBank/DDBJ whole genome shotgun (WGS) entry which is preliminary data.</text>
</comment>
<name>A0ABV4QU28_9ACTN</name>
<protein>
    <submittedName>
        <fullName evidence="1">Uncharacterized protein</fullName>
    </submittedName>
</protein>
<keyword evidence="2" id="KW-1185">Reference proteome</keyword>
<dbReference type="Proteomes" id="UP001569904">
    <property type="component" value="Unassembled WGS sequence"/>
</dbReference>
<proteinExistence type="predicted"/>
<gene>
    <name evidence="1" type="ORF">SM436_10070</name>
</gene>
<organism evidence="1 2">
    <name type="scientific">Actinomadura chokoriensis</name>
    <dbReference type="NCBI Taxonomy" id="454156"/>
    <lineage>
        <taxon>Bacteria</taxon>
        <taxon>Bacillati</taxon>
        <taxon>Actinomycetota</taxon>
        <taxon>Actinomycetes</taxon>
        <taxon>Streptosporangiales</taxon>
        <taxon>Thermomonosporaceae</taxon>
        <taxon>Actinomadura</taxon>
    </lineage>
</organism>
<evidence type="ECO:0000313" key="1">
    <source>
        <dbReference type="EMBL" id="MFA1554034.1"/>
    </source>
</evidence>
<accession>A0ABV4QU28</accession>
<dbReference type="RefSeq" id="WP_371940419.1">
    <property type="nucleotide sequence ID" value="NZ_JAXCEH010000004.1"/>
</dbReference>
<sequence length="60" mass="6328">MPVILLLLQHLFPGWTITREEGGTWKASVSVSDVDELLGALAAADPGAARRAASLLKEGK</sequence>
<reference evidence="1 2" key="1">
    <citation type="submission" date="2023-11" db="EMBL/GenBank/DDBJ databases">
        <title>Actinomadura monticuli sp. nov., isolated from volcanic ash.</title>
        <authorList>
            <person name="Lee S.D."/>
            <person name="Yang H."/>
            <person name="Kim I.S."/>
        </authorList>
    </citation>
    <scope>NUCLEOTIDE SEQUENCE [LARGE SCALE GENOMIC DNA]</scope>
    <source>
        <strain evidence="1 2">DSM 45346</strain>
    </source>
</reference>